<organism evidence="5 6">
    <name type="scientific">Fusarium solani</name>
    <name type="common">Filamentous fungus</name>
    <dbReference type="NCBI Taxonomy" id="169388"/>
    <lineage>
        <taxon>Eukaryota</taxon>
        <taxon>Fungi</taxon>
        <taxon>Dikarya</taxon>
        <taxon>Ascomycota</taxon>
        <taxon>Pezizomycotina</taxon>
        <taxon>Sordariomycetes</taxon>
        <taxon>Hypocreomycetidae</taxon>
        <taxon>Hypocreales</taxon>
        <taxon>Nectriaceae</taxon>
        <taxon>Fusarium</taxon>
        <taxon>Fusarium solani species complex</taxon>
    </lineage>
</organism>
<evidence type="ECO:0000313" key="6">
    <source>
        <dbReference type="Proteomes" id="UP000736672"/>
    </source>
</evidence>
<evidence type="ECO:0000313" key="5">
    <source>
        <dbReference type="EMBL" id="KAH7276236.1"/>
    </source>
</evidence>
<protein>
    <submittedName>
        <fullName evidence="5">Uncharacterized protein</fullName>
    </submittedName>
</protein>
<evidence type="ECO:0000256" key="3">
    <source>
        <dbReference type="ARBA" id="ARBA00023140"/>
    </source>
</evidence>
<dbReference type="GO" id="GO:0016559">
    <property type="term" value="P:peroxisome fission"/>
    <property type="evidence" value="ECO:0007669"/>
    <property type="project" value="InterPro"/>
</dbReference>
<dbReference type="GO" id="GO:0005778">
    <property type="term" value="C:peroxisomal membrane"/>
    <property type="evidence" value="ECO:0007669"/>
    <property type="project" value="UniProtKB-SubCell"/>
</dbReference>
<keyword evidence="6" id="KW-1185">Reference proteome</keyword>
<keyword evidence="1" id="KW-0962">Peroxisome biogenesis</keyword>
<dbReference type="OrthoDB" id="10005898at2759"/>
<gene>
    <name evidence="5" type="ORF">B0J15DRAFT_541207</name>
</gene>
<proteinExistence type="predicted"/>
<evidence type="ECO:0000256" key="1">
    <source>
        <dbReference type="ARBA" id="ARBA00022593"/>
    </source>
</evidence>
<keyword evidence="3" id="KW-0576">Peroxisome</keyword>
<dbReference type="PANTHER" id="PTHR12652:SF25">
    <property type="entry name" value="MICROBODY (PEROXISOME) PROLIFERATION PROTEIN PEROXIN 11C (EUROFUNG)"/>
    <property type="match status" value="1"/>
</dbReference>
<comment type="caution">
    <text evidence="5">The sequence shown here is derived from an EMBL/GenBank/DDBJ whole genome shotgun (WGS) entry which is preliminary data.</text>
</comment>
<evidence type="ECO:0000256" key="2">
    <source>
        <dbReference type="ARBA" id="ARBA00023136"/>
    </source>
</evidence>
<dbReference type="InterPro" id="IPR008733">
    <property type="entry name" value="PEX11"/>
</dbReference>
<dbReference type="EMBL" id="JAGTJS010000001">
    <property type="protein sequence ID" value="KAH7276236.1"/>
    <property type="molecule type" value="Genomic_DNA"/>
</dbReference>
<keyword evidence="2" id="KW-0472">Membrane</keyword>
<dbReference type="AlphaFoldDB" id="A0A9P9L930"/>
<dbReference type="Proteomes" id="UP000736672">
    <property type="component" value="Unassembled WGS sequence"/>
</dbReference>
<dbReference type="Pfam" id="PF05648">
    <property type="entry name" value="PEX11"/>
    <property type="match status" value="1"/>
</dbReference>
<evidence type="ECO:0000256" key="4">
    <source>
        <dbReference type="ARBA" id="ARBA00046271"/>
    </source>
</evidence>
<comment type="subcellular location">
    <subcellularLocation>
        <location evidence="4">Peroxisome membrane</location>
    </subcellularLocation>
</comment>
<name>A0A9P9L930_FUSSL</name>
<sequence length="304" mass="33969">MSMTEDDLAMLELSRFEGENPADHSIKYPTAIQSKTDPMNGQSKVALNADDHPFFRLNKDIGSVLTTFNYGLYLLAYLDTKAHNAKSKALALVSPEAAVSALSGGVDAEPSPFARLVSVVYNARLTLRLFGLLPLYVRARKLMNDPKGMDHVLYVVAVVQCSLFATFQFLENVAFLTDNGFISKRGLGGWVGGAGSRVAAMYRLAHRAWFLGIMCDFLRLMREAQIFFHRSHVEKDEITKEEAEKAAQWYCDWIRPLAWLPIRWHLSAWTGDGVPGFNLEVKGIAGVLADLRRTAMLWHATRDA</sequence>
<dbReference type="PANTHER" id="PTHR12652">
    <property type="entry name" value="PEROXISOMAL BIOGENESIS FACTOR 11"/>
    <property type="match status" value="1"/>
</dbReference>
<accession>A0A9P9L930</accession>
<reference evidence="5" key="1">
    <citation type="journal article" date="2021" name="Nat. Commun.">
        <title>Genetic determinants of endophytism in the Arabidopsis root mycobiome.</title>
        <authorList>
            <person name="Mesny F."/>
            <person name="Miyauchi S."/>
            <person name="Thiergart T."/>
            <person name="Pickel B."/>
            <person name="Atanasova L."/>
            <person name="Karlsson M."/>
            <person name="Huettel B."/>
            <person name="Barry K.W."/>
            <person name="Haridas S."/>
            <person name="Chen C."/>
            <person name="Bauer D."/>
            <person name="Andreopoulos W."/>
            <person name="Pangilinan J."/>
            <person name="LaButti K."/>
            <person name="Riley R."/>
            <person name="Lipzen A."/>
            <person name="Clum A."/>
            <person name="Drula E."/>
            <person name="Henrissat B."/>
            <person name="Kohler A."/>
            <person name="Grigoriev I.V."/>
            <person name="Martin F.M."/>
            <person name="Hacquard S."/>
        </authorList>
    </citation>
    <scope>NUCLEOTIDE SEQUENCE</scope>
    <source>
        <strain evidence="5">FSSC 5 MPI-SDFR-AT-0091</strain>
    </source>
</reference>